<comment type="caution">
    <text evidence="1">The sequence shown here is derived from an EMBL/GenBank/DDBJ whole genome shotgun (WGS) entry which is preliminary data.</text>
</comment>
<accession>A0A2C6M5K2</accession>
<dbReference type="OrthoDB" id="2974164at2"/>
<proteinExistence type="predicted"/>
<evidence type="ECO:0000313" key="1">
    <source>
        <dbReference type="EMBL" id="PHJ37497.1"/>
    </source>
</evidence>
<protein>
    <submittedName>
        <fullName evidence="1">Uncharacterized protein</fullName>
    </submittedName>
</protein>
<reference evidence="1 2" key="1">
    <citation type="submission" date="2013-09" db="EMBL/GenBank/DDBJ databases">
        <title>Biodegradation of hydrocarbons in the deep terrestrial subsurface : characterization of a microbial consortium composed of two Desulfotomaculum species originating from a deep geological formation.</title>
        <authorList>
            <person name="Aullo T."/>
            <person name="Berlendis S."/>
            <person name="Lascourreges J.-F."/>
            <person name="Dessort D."/>
            <person name="Saint-Laurent S."/>
            <person name="Schraauwers B."/>
            <person name="Mas J."/>
            <person name="Magot M."/>
            <person name="Ranchou-Peyruse A."/>
        </authorList>
    </citation>
    <scope>NUCLEOTIDE SEQUENCE [LARGE SCALE GENOMIC DNA]</scope>
    <source>
        <strain evidence="1 2">Bs107</strain>
    </source>
</reference>
<keyword evidence="2" id="KW-1185">Reference proteome</keyword>
<sequence>MLASIKELEAYELIGALLGYTKNLEAMVLELRQEVNALIPPLKHKPYENIHSDIYEVFDDYPACQKFKQLFEKVISVCLPKVVWPTATHLTNGPLVPDPDGFLKVAIFHSPP</sequence>
<name>A0A2C6M5K2_9FIRM</name>
<gene>
    <name evidence="1" type="ORF">P378_16260</name>
</gene>
<evidence type="ECO:0000313" key="2">
    <source>
        <dbReference type="Proteomes" id="UP000222564"/>
    </source>
</evidence>
<dbReference type="AlphaFoldDB" id="A0A2C6M5K2"/>
<organism evidence="1 2">
    <name type="scientific">Desulforamulus profundi</name>
    <dbReference type="NCBI Taxonomy" id="1383067"/>
    <lineage>
        <taxon>Bacteria</taxon>
        <taxon>Bacillati</taxon>
        <taxon>Bacillota</taxon>
        <taxon>Clostridia</taxon>
        <taxon>Eubacteriales</taxon>
        <taxon>Peptococcaceae</taxon>
        <taxon>Desulforamulus</taxon>
    </lineage>
</organism>
<dbReference type="Proteomes" id="UP000222564">
    <property type="component" value="Unassembled WGS sequence"/>
</dbReference>
<dbReference type="EMBL" id="AWQQ01000091">
    <property type="protein sequence ID" value="PHJ37497.1"/>
    <property type="molecule type" value="Genomic_DNA"/>
</dbReference>
<dbReference type="RefSeq" id="WP_099083751.1">
    <property type="nucleotide sequence ID" value="NZ_AWQQ01000091.1"/>
</dbReference>